<proteinExistence type="predicted"/>
<gene>
    <name evidence="1" type="ORF">Tco_0801378</name>
</gene>
<dbReference type="EMBL" id="BQNB010011729">
    <property type="protein sequence ID" value="GJS94410.1"/>
    <property type="molecule type" value="Genomic_DNA"/>
</dbReference>
<evidence type="ECO:0000313" key="2">
    <source>
        <dbReference type="Proteomes" id="UP001151760"/>
    </source>
</evidence>
<sequence length="332" mass="38417">MSDTGVLEEQEKGVAEKEVSAVDPVTTANVKATTSNVPTTTIDELTLAQTLTEIKAAKPKAVTFAATITTTTRPKARGVVVQEQTMMEADFELAQRLQAEEQGEITIEERSRLFESSKRVGDELESDMSKKQKIDEHVEVEKDDQEEAEMKMHIEIVKDDEVELDVIPLATKPLVIVEYKIDKDGKMGYFKLIRANGSLKRYSSMIKMLQGIDREDLETLWKLVKAKHKNTRLEEDYERVLWGDLKVMFEPDIKSEVWRNQQGYKVTVWKLFDNCRVHFVRFRNLHIFMLVEKRYPLTPITISNMLNKKLQADHWNEMCYQLLKLMTKQEKG</sequence>
<keyword evidence="2" id="KW-1185">Reference proteome</keyword>
<protein>
    <submittedName>
        <fullName evidence="1">Uncharacterized protein</fullName>
    </submittedName>
</protein>
<organism evidence="1 2">
    <name type="scientific">Tanacetum coccineum</name>
    <dbReference type="NCBI Taxonomy" id="301880"/>
    <lineage>
        <taxon>Eukaryota</taxon>
        <taxon>Viridiplantae</taxon>
        <taxon>Streptophyta</taxon>
        <taxon>Embryophyta</taxon>
        <taxon>Tracheophyta</taxon>
        <taxon>Spermatophyta</taxon>
        <taxon>Magnoliopsida</taxon>
        <taxon>eudicotyledons</taxon>
        <taxon>Gunneridae</taxon>
        <taxon>Pentapetalae</taxon>
        <taxon>asterids</taxon>
        <taxon>campanulids</taxon>
        <taxon>Asterales</taxon>
        <taxon>Asteraceae</taxon>
        <taxon>Asteroideae</taxon>
        <taxon>Anthemideae</taxon>
        <taxon>Anthemidinae</taxon>
        <taxon>Tanacetum</taxon>
    </lineage>
</organism>
<name>A0ABQ4ZVT6_9ASTR</name>
<dbReference type="Proteomes" id="UP001151760">
    <property type="component" value="Unassembled WGS sequence"/>
</dbReference>
<comment type="caution">
    <text evidence="1">The sequence shown here is derived from an EMBL/GenBank/DDBJ whole genome shotgun (WGS) entry which is preliminary data.</text>
</comment>
<evidence type="ECO:0000313" key="1">
    <source>
        <dbReference type="EMBL" id="GJS94410.1"/>
    </source>
</evidence>
<accession>A0ABQ4ZVT6</accession>
<reference evidence="1" key="2">
    <citation type="submission" date="2022-01" db="EMBL/GenBank/DDBJ databases">
        <authorList>
            <person name="Yamashiro T."/>
            <person name="Shiraishi A."/>
            <person name="Satake H."/>
            <person name="Nakayama K."/>
        </authorList>
    </citation>
    <scope>NUCLEOTIDE SEQUENCE</scope>
</reference>
<reference evidence="1" key="1">
    <citation type="journal article" date="2022" name="Int. J. Mol. Sci.">
        <title>Draft Genome of Tanacetum Coccineum: Genomic Comparison of Closely Related Tanacetum-Family Plants.</title>
        <authorList>
            <person name="Yamashiro T."/>
            <person name="Shiraishi A."/>
            <person name="Nakayama K."/>
            <person name="Satake H."/>
        </authorList>
    </citation>
    <scope>NUCLEOTIDE SEQUENCE</scope>
</reference>